<name>A0A0F8VXX1_9ZZZZ</name>
<dbReference type="EMBL" id="LAZR01068664">
    <property type="protein sequence ID" value="KKK49213.1"/>
    <property type="molecule type" value="Genomic_DNA"/>
</dbReference>
<accession>A0A0F8VXX1</accession>
<protein>
    <submittedName>
        <fullName evidence="1">Uncharacterized protein</fullName>
    </submittedName>
</protein>
<dbReference type="AlphaFoldDB" id="A0A0F8VXX1"/>
<feature type="non-terminal residue" evidence="1">
    <location>
        <position position="1"/>
    </location>
</feature>
<gene>
    <name evidence="1" type="ORF">LCGC14_3137320</name>
</gene>
<reference evidence="1" key="1">
    <citation type="journal article" date="2015" name="Nature">
        <title>Complex archaea that bridge the gap between prokaryotes and eukaryotes.</title>
        <authorList>
            <person name="Spang A."/>
            <person name="Saw J.H."/>
            <person name="Jorgensen S.L."/>
            <person name="Zaremba-Niedzwiedzka K."/>
            <person name="Martijn J."/>
            <person name="Lind A.E."/>
            <person name="van Eijk R."/>
            <person name="Schleper C."/>
            <person name="Guy L."/>
            <person name="Ettema T.J."/>
        </authorList>
    </citation>
    <scope>NUCLEOTIDE SEQUENCE</scope>
</reference>
<evidence type="ECO:0000313" key="1">
    <source>
        <dbReference type="EMBL" id="KKK49213.1"/>
    </source>
</evidence>
<proteinExistence type="predicted"/>
<sequence length="338" mass="37616">LQEYRKERMSQLIENNDRISKMKEVYDSLNTTYNIKALQGVEAALEDFSSDDDPAKFNDAGRYIMTRALVHTFGGGSQGEEMAQIGLEFFDGKREPQTDEDFFTVAAMESASFNIRSHLNTAIQIAADPDKGGSFATQLVKQLIDSEGKDAALRRLGVDPSSTSLVDAQEVMQDLVLESLGMAGRMNEGMKDTSIYTQFQDKYVSNLQQMDLHAYRITKEGTQRDARLGELMADLNRSPEEGGPTLEQLQPEEGNLKEFEGTMNMVDAFLGLYGELGPDTHAQISGFVSNHLDPVTSPDLKSYSDQMLVEQPDEHGPFDYAIVFVQDVILVPDRPSIE</sequence>
<organism evidence="1">
    <name type="scientific">marine sediment metagenome</name>
    <dbReference type="NCBI Taxonomy" id="412755"/>
    <lineage>
        <taxon>unclassified sequences</taxon>
        <taxon>metagenomes</taxon>
        <taxon>ecological metagenomes</taxon>
    </lineage>
</organism>
<comment type="caution">
    <text evidence="1">The sequence shown here is derived from an EMBL/GenBank/DDBJ whole genome shotgun (WGS) entry which is preliminary data.</text>
</comment>
<feature type="non-terminal residue" evidence="1">
    <location>
        <position position="338"/>
    </location>
</feature>